<dbReference type="GO" id="GO:0005789">
    <property type="term" value="C:endoplasmic reticulum membrane"/>
    <property type="evidence" value="ECO:0007669"/>
    <property type="project" value="UniProtKB-SubCell"/>
</dbReference>
<evidence type="ECO:0000256" key="8">
    <source>
        <dbReference type="RuleBase" id="RU000682"/>
    </source>
</evidence>
<dbReference type="InterPro" id="IPR000047">
    <property type="entry name" value="HTH_motif"/>
</dbReference>
<dbReference type="GO" id="GO:0000978">
    <property type="term" value="F:RNA polymerase II cis-regulatory region sequence-specific DNA binding"/>
    <property type="evidence" value="ECO:0007669"/>
    <property type="project" value="TreeGrafter"/>
</dbReference>
<dbReference type="PRINTS" id="PR00031">
    <property type="entry name" value="HTHREPRESSR"/>
</dbReference>
<comment type="subcellular location">
    <subcellularLocation>
        <location evidence="2">Endomembrane system</location>
        <topology evidence="2">Multi-pass membrane protein</topology>
    </subcellularLocation>
    <subcellularLocation>
        <location evidence="3">Endoplasmic reticulum membrane</location>
    </subcellularLocation>
    <subcellularLocation>
        <location evidence="1 7 8">Nucleus</location>
    </subcellularLocation>
</comment>
<dbReference type="EMBL" id="GIBP01010560">
    <property type="protein sequence ID" value="NDV39529.1"/>
    <property type="molecule type" value="Transcribed_RNA"/>
</dbReference>
<dbReference type="GO" id="GO:0005634">
    <property type="term" value="C:nucleus"/>
    <property type="evidence" value="ECO:0007669"/>
    <property type="project" value="UniProtKB-SubCell"/>
</dbReference>
<dbReference type="InterPro" id="IPR051000">
    <property type="entry name" value="Homeobox_DNA-bind_prot"/>
</dbReference>
<dbReference type="SMART" id="SM00389">
    <property type="entry name" value="HOX"/>
    <property type="match status" value="1"/>
</dbReference>
<evidence type="ECO:0000256" key="3">
    <source>
        <dbReference type="ARBA" id="ARBA00004586"/>
    </source>
</evidence>
<evidence type="ECO:0000256" key="5">
    <source>
        <dbReference type="ARBA" id="ARBA00023155"/>
    </source>
</evidence>
<dbReference type="FunFam" id="1.10.10.60:FF:000020">
    <property type="entry name" value="Ceramide synthase 5"/>
    <property type="match status" value="1"/>
</dbReference>
<evidence type="ECO:0000256" key="4">
    <source>
        <dbReference type="ARBA" id="ARBA00023125"/>
    </source>
</evidence>
<keyword evidence="6 7" id="KW-0539">Nucleus</keyword>
<keyword evidence="5 7" id="KW-0371">Homeobox</keyword>
<evidence type="ECO:0000256" key="6">
    <source>
        <dbReference type="ARBA" id="ARBA00023242"/>
    </source>
</evidence>
<dbReference type="Gene3D" id="1.10.10.60">
    <property type="entry name" value="Homeodomain-like"/>
    <property type="match status" value="1"/>
</dbReference>
<feature type="domain" description="Homeobox" evidence="9">
    <location>
        <begin position="1"/>
        <end position="54"/>
    </location>
</feature>
<evidence type="ECO:0000313" key="10">
    <source>
        <dbReference type="EMBL" id="NDV39529.1"/>
    </source>
</evidence>
<dbReference type="CDD" id="cd00086">
    <property type="entry name" value="homeodomain"/>
    <property type="match status" value="1"/>
</dbReference>
<dbReference type="GO" id="GO:0000981">
    <property type="term" value="F:DNA-binding transcription factor activity, RNA polymerase II-specific"/>
    <property type="evidence" value="ECO:0007669"/>
    <property type="project" value="InterPro"/>
</dbReference>
<dbReference type="Pfam" id="PF00046">
    <property type="entry name" value="Homeodomain"/>
    <property type="match status" value="1"/>
</dbReference>
<sequence length="116" mass="13275">MRTTPQQLRILEKTYEKEKIPSLTLREELAAQLGMTPRRVQVWFQNKRAKERRIKKSSKQSDAFPEYHQFDPSKYMYASASPAALPKPLARPPPAPVGVYENYGGVYSFGKPMDSA</sequence>
<accession>A0A6B2LQN6</accession>
<dbReference type="SUPFAM" id="SSF46689">
    <property type="entry name" value="Homeodomain-like"/>
    <property type="match status" value="1"/>
</dbReference>
<dbReference type="PANTHER" id="PTHR24324">
    <property type="entry name" value="HOMEOBOX PROTEIN HHEX"/>
    <property type="match status" value="1"/>
</dbReference>
<proteinExistence type="predicted"/>
<evidence type="ECO:0000256" key="2">
    <source>
        <dbReference type="ARBA" id="ARBA00004127"/>
    </source>
</evidence>
<feature type="DNA-binding region" description="Homeobox" evidence="7">
    <location>
        <begin position="3"/>
        <end position="55"/>
    </location>
</feature>
<keyword evidence="4 7" id="KW-0238">DNA-binding</keyword>
<dbReference type="PANTHER" id="PTHR24324:SF5">
    <property type="entry name" value="HEMATOPOIETICALLY-EXPRESSED HOMEOBOX PROTEIN HHEX"/>
    <property type="match status" value="1"/>
</dbReference>
<evidence type="ECO:0000256" key="7">
    <source>
        <dbReference type="PROSITE-ProRule" id="PRU00108"/>
    </source>
</evidence>
<organism evidence="10">
    <name type="scientific">Arcella intermedia</name>
    <dbReference type="NCBI Taxonomy" id="1963864"/>
    <lineage>
        <taxon>Eukaryota</taxon>
        <taxon>Amoebozoa</taxon>
        <taxon>Tubulinea</taxon>
        <taxon>Elardia</taxon>
        <taxon>Arcellinida</taxon>
        <taxon>Sphaerothecina</taxon>
        <taxon>Arcellidae</taxon>
        <taxon>Arcella</taxon>
    </lineage>
</organism>
<protein>
    <recommendedName>
        <fullName evidence="9">Homeobox domain-containing protein</fullName>
    </recommendedName>
</protein>
<name>A0A6B2LQN6_9EUKA</name>
<dbReference type="GO" id="GO:0030154">
    <property type="term" value="P:cell differentiation"/>
    <property type="evidence" value="ECO:0007669"/>
    <property type="project" value="TreeGrafter"/>
</dbReference>
<reference evidence="10" key="1">
    <citation type="journal article" date="2020" name="J. Eukaryot. Microbiol.">
        <title>De novo Sequencing, Assembly and Annotation of the Transcriptome for the Free-Living Testate Amoeba Arcella intermedia.</title>
        <authorList>
            <person name="Ribeiro G.M."/>
            <person name="Porfirio-Sousa A.L."/>
            <person name="Maurer-Alcala X.X."/>
            <person name="Katz L.A."/>
            <person name="Lahr D.J.G."/>
        </authorList>
    </citation>
    <scope>NUCLEOTIDE SEQUENCE</scope>
</reference>
<dbReference type="AlphaFoldDB" id="A0A6B2LQN6"/>
<dbReference type="InterPro" id="IPR009057">
    <property type="entry name" value="Homeodomain-like_sf"/>
</dbReference>
<dbReference type="InterPro" id="IPR017970">
    <property type="entry name" value="Homeobox_CS"/>
</dbReference>
<evidence type="ECO:0000256" key="1">
    <source>
        <dbReference type="ARBA" id="ARBA00004123"/>
    </source>
</evidence>
<dbReference type="PROSITE" id="PS00027">
    <property type="entry name" value="HOMEOBOX_1"/>
    <property type="match status" value="1"/>
</dbReference>
<dbReference type="InterPro" id="IPR001356">
    <property type="entry name" value="HD"/>
</dbReference>
<dbReference type="PROSITE" id="PS50071">
    <property type="entry name" value="HOMEOBOX_2"/>
    <property type="match status" value="1"/>
</dbReference>
<evidence type="ECO:0000259" key="9">
    <source>
        <dbReference type="PROSITE" id="PS50071"/>
    </source>
</evidence>